<dbReference type="GO" id="GO:0046872">
    <property type="term" value="F:metal ion binding"/>
    <property type="evidence" value="ECO:0007669"/>
    <property type="project" value="UniProtKB-KW"/>
</dbReference>
<dbReference type="GO" id="GO:0046491">
    <property type="term" value="P:L-methylmalonyl-CoA metabolic process"/>
    <property type="evidence" value="ECO:0007669"/>
    <property type="project" value="TreeGrafter"/>
</dbReference>
<dbReference type="InterPro" id="IPR004360">
    <property type="entry name" value="Glyas_Fos-R_dOase_dom"/>
</dbReference>
<dbReference type="SUPFAM" id="SSF54593">
    <property type="entry name" value="Glyoxalase/Bleomycin resistance protein/Dihydroxybiphenyl dioxygenase"/>
    <property type="match status" value="1"/>
</dbReference>
<dbReference type="GO" id="GO:0004493">
    <property type="term" value="F:methylmalonyl-CoA epimerase activity"/>
    <property type="evidence" value="ECO:0007669"/>
    <property type="project" value="TreeGrafter"/>
</dbReference>
<evidence type="ECO:0000259" key="2">
    <source>
        <dbReference type="PROSITE" id="PS51819"/>
    </source>
</evidence>
<sequence>MNPQNSLPGLQHVDHVSLTVTDMDAASAFYCSTFGGIELYRLGPFDAREFPRQPDGRDWTLAYQNVADARFQIAMLALGPNLMLELFSFTRPDDRATHLPRNCDPGFGHIAFKVRDLDAAIEFLRQRGLPLMEGPIVISDGPCAGLRVQYFLDPFGNQLELVEYGHLLFMDATTAALYARNR</sequence>
<proteinExistence type="predicted"/>
<dbReference type="PANTHER" id="PTHR43048">
    <property type="entry name" value="METHYLMALONYL-COA EPIMERASE"/>
    <property type="match status" value="1"/>
</dbReference>
<gene>
    <name evidence="3" type="ORF">EV679_2745</name>
</gene>
<dbReference type="RefSeq" id="WP_130487506.1">
    <property type="nucleotide sequence ID" value="NZ_CBCSEB010000001.1"/>
</dbReference>
<keyword evidence="1" id="KW-0479">Metal-binding</keyword>
<dbReference type="InterPro" id="IPR029068">
    <property type="entry name" value="Glyas_Bleomycin-R_OHBP_Dase"/>
</dbReference>
<dbReference type="EMBL" id="SGWZ01000004">
    <property type="protein sequence ID" value="RZS67519.1"/>
    <property type="molecule type" value="Genomic_DNA"/>
</dbReference>
<dbReference type="Gene3D" id="3.10.180.10">
    <property type="entry name" value="2,3-Dihydroxybiphenyl 1,2-Dioxygenase, domain 1"/>
    <property type="match status" value="1"/>
</dbReference>
<organism evidence="3 4">
    <name type="scientific">Kerstersia gyiorum</name>
    <dbReference type="NCBI Taxonomy" id="206506"/>
    <lineage>
        <taxon>Bacteria</taxon>
        <taxon>Pseudomonadati</taxon>
        <taxon>Pseudomonadota</taxon>
        <taxon>Betaproteobacteria</taxon>
        <taxon>Burkholderiales</taxon>
        <taxon>Alcaligenaceae</taxon>
        <taxon>Kerstersia</taxon>
    </lineage>
</organism>
<evidence type="ECO:0000256" key="1">
    <source>
        <dbReference type="ARBA" id="ARBA00022723"/>
    </source>
</evidence>
<evidence type="ECO:0000313" key="4">
    <source>
        <dbReference type="Proteomes" id="UP000292039"/>
    </source>
</evidence>
<name>A0A4Q7MLN6_9BURK</name>
<dbReference type="PROSITE" id="PS51819">
    <property type="entry name" value="VOC"/>
    <property type="match status" value="1"/>
</dbReference>
<evidence type="ECO:0000313" key="3">
    <source>
        <dbReference type="EMBL" id="RZS67519.1"/>
    </source>
</evidence>
<accession>A0A4Q7MLN6</accession>
<dbReference type="AlphaFoldDB" id="A0A4Q7MLN6"/>
<dbReference type="InterPro" id="IPR037523">
    <property type="entry name" value="VOC_core"/>
</dbReference>
<dbReference type="PANTHER" id="PTHR43048:SF3">
    <property type="entry name" value="METHYLMALONYL-COA EPIMERASE, MITOCHONDRIAL"/>
    <property type="match status" value="1"/>
</dbReference>
<dbReference type="Pfam" id="PF00903">
    <property type="entry name" value="Glyoxalase"/>
    <property type="match status" value="1"/>
</dbReference>
<protein>
    <submittedName>
        <fullName evidence="3">Glyoxylase I family protein</fullName>
    </submittedName>
</protein>
<dbReference type="Proteomes" id="UP000292039">
    <property type="component" value="Unassembled WGS sequence"/>
</dbReference>
<comment type="caution">
    <text evidence="3">The sequence shown here is derived from an EMBL/GenBank/DDBJ whole genome shotgun (WGS) entry which is preliminary data.</text>
</comment>
<reference evidence="3 4" key="1">
    <citation type="submission" date="2019-02" db="EMBL/GenBank/DDBJ databases">
        <title>Genomic Encyclopedia of Type Strains, Phase IV (KMG-IV): sequencing the most valuable type-strain genomes for metagenomic binning, comparative biology and taxonomic classification.</title>
        <authorList>
            <person name="Goeker M."/>
        </authorList>
    </citation>
    <scope>NUCLEOTIDE SEQUENCE [LARGE SCALE GENOMIC DNA]</scope>
    <source>
        <strain evidence="3 4">DSM 16618</strain>
    </source>
</reference>
<dbReference type="InterPro" id="IPR051785">
    <property type="entry name" value="MMCE/EMCE_epimerase"/>
</dbReference>
<feature type="domain" description="VOC" evidence="2">
    <location>
        <begin position="12"/>
        <end position="164"/>
    </location>
</feature>